<organism evidence="2 3">
    <name type="scientific">Streptococcus cristatus</name>
    <dbReference type="NCBI Taxonomy" id="45634"/>
    <lineage>
        <taxon>Bacteria</taxon>
        <taxon>Bacillati</taxon>
        <taxon>Bacillota</taxon>
        <taxon>Bacilli</taxon>
        <taxon>Lactobacillales</taxon>
        <taxon>Streptococcaceae</taxon>
        <taxon>Streptococcus</taxon>
    </lineage>
</organism>
<name>A0A428GUB1_STRCR</name>
<evidence type="ECO:0000259" key="1">
    <source>
        <dbReference type="Pfam" id="PF01695"/>
    </source>
</evidence>
<feature type="domain" description="IstB-like ATP-binding" evidence="1">
    <location>
        <begin position="84"/>
        <end position="252"/>
    </location>
</feature>
<comment type="caution">
    <text evidence="2">The sequence shown here is derived from an EMBL/GenBank/DDBJ whole genome shotgun (WGS) entry which is preliminary data.</text>
</comment>
<dbReference type="CDD" id="cd00009">
    <property type="entry name" value="AAA"/>
    <property type="match status" value="1"/>
</dbReference>
<dbReference type="Pfam" id="PF01695">
    <property type="entry name" value="IstB_IS21"/>
    <property type="match status" value="1"/>
</dbReference>
<dbReference type="GO" id="GO:0005524">
    <property type="term" value="F:ATP binding"/>
    <property type="evidence" value="ECO:0007669"/>
    <property type="project" value="InterPro"/>
</dbReference>
<dbReference type="InterPro" id="IPR002611">
    <property type="entry name" value="IstB_ATP-bd"/>
</dbReference>
<dbReference type="PANTHER" id="PTHR30050:SF4">
    <property type="entry name" value="ATP-BINDING PROTEIN RV3427C IN INSERTION SEQUENCE-RELATED"/>
    <property type="match status" value="1"/>
</dbReference>
<evidence type="ECO:0000313" key="2">
    <source>
        <dbReference type="EMBL" id="RSJ86127.1"/>
    </source>
</evidence>
<dbReference type="SUPFAM" id="SSF52540">
    <property type="entry name" value="P-loop containing nucleoside triphosphate hydrolases"/>
    <property type="match status" value="1"/>
</dbReference>
<dbReference type="Proteomes" id="UP000277890">
    <property type="component" value="Unassembled WGS sequence"/>
</dbReference>
<gene>
    <name evidence="2" type="primary">dnaC_2</name>
    <name evidence="2" type="ORF">D8794_05275</name>
</gene>
<evidence type="ECO:0000313" key="3">
    <source>
        <dbReference type="Proteomes" id="UP000277890"/>
    </source>
</evidence>
<proteinExistence type="predicted"/>
<dbReference type="AlphaFoldDB" id="A0A428GUB1"/>
<sequence length="272" mass="30971">MDFKNFEARQVLDETCEVHGCQLWLTKMPIKGKLEEIKQCPECTKAAISLFEKRLIETSEVQSKLADTYAVFERDSIISDKLRDKTLRNYEITSDIDQEAVNFVKRLEHSYAKGETGNAIITGPSGVGKSHLTYGLAAYLNEQFKSYDEPKSVLFVSVVRLFSLIKESFKVDNGYSESKMIKLLTDVDFLFLDDLGKESRKADARSNEWAHRVLYEILDNRSNTIINTNLTSEEIKALYADDFGNGALSSRIFEGATGRCFVYPSGMKDRRY</sequence>
<dbReference type="InterPro" id="IPR027417">
    <property type="entry name" value="P-loop_NTPase"/>
</dbReference>
<dbReference type="Gene3D" id="3.40.50.300">
    <property type="entry name" value="P-loop containing nucleotide triphosphate hydrolases"/>
    <property type="match status" value="1"/>
</dbReference>
<dbReference type="EMBL" id="RJPQ01000005">
    <property type="protein sequence ID" value="RSJ86127.1"/>
    <property type="molecule type" value="Genomic_DNA"/>
</dbReference>
<accession>A0A428GUB1</accession>
<protein>
    <submittedName>
        <fullName evidence="2">DNA replication protein DnaC</fullName>
    </submittedName>
</protein>
<dbReference type="GO" id="GO:0006260">
    <property type="term" value="P:DNA replication"/>
    <property type="evidence" value="ECO:0007669"/>
    <property type="project" value="TreeGrafter"/>
</dbReference>
<dbReference type="PANTHER" id="PTHR30050">
    <property type="entry name" value="CHROMOSOMAL REPLICATION INITIATOR PROTEIN DNAA"/>
    <property type="match status" value="1"/>
</dbReference>
<reference evidence="2 3" key="1">
    <citation type="submission" date="2018-11" db="EMBL/GenBank/DDBJ databases">
        <title>Species Designations Belie Phenotypic and Genotypic Heterogeneity in Oral Streptococci.</title>
        <authorList>
            <person name="Velsko I."/>
        </authorList>
    </citation>
    <scope>NUCLEOTIDE SEQUENCE [LARGE SCALE GENOMIC DNA]</scope>
    <source>
        <strain evidence="2 3">A54</strain>
    </source>
</reference>